<keyword evidence="3" id="KW-1185">Reference proteome</keyword>
<evidence type="ECO:0000256" key="1">
    <source>
        <dbReference type="SAM" id="MobiDB-lite"/>
    </source>
</evidence>
<feature type="region of interest" description="Disordered" evidence="1">
    <location>
        <begin position="1"/>
        <end position="50"/>
    </location>
</feature>
<dbReference type="EMBL" id="CAXITT010000042">
    <property type="protein sequence ID" value="CAL1529028.1"/>
    <property type="molecule type" value="Genomic_DNA"/>
</dbReference>
<feature type="compositionally biased region" description="Polar residues" evidence="1">
    <location>
        <begin position="41"/>
        <end position="50"/>
    </location>
</feature>
<organism evidence="2 3">
    <name type="scientific">Lymnaea stagnalis</name>
    <name type="common">Great pond snail</name>
    <name type="synonym">Helix stagnalis</name>
    <dbReference type="NCBI Taxonomy" id="6523"/>
    <lineage>
        <taxon>Eukaryota</taxon>
        <taxon>Metazoa</taxon>
        <taxon>Spiralia</taxon>
        <taxon>Lophotrochozoa</taxon>
        <taxon>Mollusca</taxon>
        <taxon>Gastropoda</taxon>
        <taxon>Heterobranchia</taxon>
        <taxon>Euthyneura</taxon>
        <taxon>Panpulmonata</taxon>
        <taxon>Hygrophila</taxon>
        <taxon>Lymnaeoidea</taxon>
        <taxon>Lymnaeidae</taxon>
        <taxon>Lymnaea</taxon>
    </lineage>
</organism>
<proteinExistence type="predicted"/>
<evidence type="ECO:0000313" key="3">
    <source>
        <dbReference type="Proteomes" id="UP001497497"/>
    </source>
</evidence>
<protein>
    <submittedName>
        <fullName evidence="2">Uncharacterized protein</fullName>
    </submittedName>
</protein>
<accession>A0AAV2H7E1</accession>
<evidence type="ECO:0000313" key="2">
    <source>
        <dbReference type="EMBL" id="CAL1529028.1"/>
    </source>
</evidence>
<dbReference type="Proteomes" id="UP001497497">
    <property type="component" value="Unassembled WGS sequence"/>
</dbReference>
<dbReference type="AlphaFoldDB" id="A0AAV2H7E1"/>
<gene>
    <name evidence="2" type="ORF">GSLYS_00003198001</name>
</gene>
<feature type="compositionally biased region" description="Polar residues" evidence="1">
    <location>
        <begin position="188"/>
        <end position="203"/>
    </location>
</feature>
<comment type="caution">
    <text evidence="2">The sequence shown here is derived from an EMBL/GenBank/DDBJ whole genome shotgun (WGS) entry which is preliminary data.</text>
</comment>
<name>A0AAV2H7E1_LYMST</name>
<sequence length="399" mass="40054">MSRSPGYNGKDTNLRPPSDRVSTTDPRSSIDPGAPGIGNSEIKTTPGATGSNKKKIILDKAFKIGRFAKRALGAVVPGVIRASGLGATGLGHGSMAERVISQAATSGSFPQHSPTAAHSFGMGVVSALQSAGGAAIDLGANTVLDPTAAALGRAVLATAGEVATMHINLTPPSDHDSRSSLHPGATGTGQSETTANNGATGSDNITTNLDKAFKIGCAAARVVGAVAPVAIHASGLGAAGIGHCSMGERIISKAATSRSFSQPSPTAAHSFGMGVVSALQSAGGAAIDLGENTVLDPTAAAVGRAVLAAAGEVAAMSLKIDDQDFESEGWNGGVVRRGNGNGNNGECCVREDGTGAIFLEATEKLYHVVTCSDELGLTGSRCELALVDQQIPSWSQQDY</sequence>
<reference evidence="2 3" key="1">
    <citation type="submission" date="2024-04" db="EMBL/GenBank/DDBJ databases">
        <authorList>
            <consortium name="Genoscope - CEA"/>
            <person name="William W."/>
        </authorList>
    </citation>
    <scope>NUCLEOTIDE SEQUENCE [LARGE SCALE GENOMIC DNA]</scope>
</reference>
<feature type="region of interest" description="Disordered" evidence="1">
    <location>
        <begin position="169"/>
        <end position="203"/>
    </location>
</feature>